<comment type="subcellular location">
    <subcellularLocation>
        <location evidence="1">Endoplasmic reticulum membrane</location>
        <topology evidence="1">Multi-pass membrane protein</topology>
    </subcellularLocation>
</comment>
<dbReference type="InterPro" id="IPR009617">
    <property type="entry name" value="Seipin"/>
</dbReference>
<evidence type="ECO:0000256" key="8">
    <source>
        <dbReference type="SAM" id="MobiDB-lite"/>
    </source>
</evidence>
<accession>A0A3P9B8P2</accession>
<evidence type="ECO:0000313" key="10">
    <source>
        <dbReference type="Ensembl" id="ENSMZEP00005006171.1"/>
    </source>
</evidence>
<evidence type="ECO:0000256" key="5">
    <source>
        <dbReference type="ARBA" id="ARBA00022989"/>
    </source>
</evidence>
<evidence type="ECO:0000313" key="11">
    <source>
        <dbReference type="Proteomes" id="UP000265160"/>
    </source>
</evidence>
<dbReference type="GeneID" id="101464193"/>
<dbReference type="GO" id="GO:0140042">
    <property type="term" value="P:lipid droplet formation"/>
    <property type="evidence" value="ECO:0007669"/>
    <property type="project" value="UniProtKB-ARBA"/>
</dbReference>
<evidence type="ECO:0000256" key="9">
    <source>
        <dbReference type="SAM" id="Phobius"/>
    </source>
</evidence>
<reference evidence="10" key="2">
    <citation type="submission" date="2025-08" db="UniProtKB">
        <authorList>
            <consortium name="Ensembl"/>
        </authorList>
    </citation>
    <scope>IDENTIFICATION</scope>
</reference>
<dbReference type="CDD" id="cd23995">
    <property type="entry name" value="Seipin_BSCL2_like"/>
    <property type="match status" value="1"/>
</dbReference>
<evidence type="ECO:0000256" key="4">
    <source>
        <dbReference type="ARBA" id="ARBA00022824"/>
    </source>
</evidence>
<dbReference type="OrthoDB" id="3990054at2759"/>
<feature type="region of interest" description="Disordered" evidence="8">
    <location>
        <begin position="317"/>
        <end position="357"/>
    </location>
</feature>
<dbReference type="PANTHER" id="PTHR21212">
    <property type="entry name" value="BERNARDINELLI-SEIP CONGENITAL LIPODYSTROPHY 2 HOMOLOG BSCL2 PROTEIN"/>
    <property type="match status" value="1"/>
</dbReference>
<evidence type="ECO:0000256" key="3">
    <source>
        <dbReference type="ARBA" id="ARBA00022692"/>
    </source>
</evidence>
<dbReference type="GO" id="GO:0005789">
    <property type="term" value="C:endoplasmic reticulum membrane"/>
    <property type="evidence" value="ECO:0007669"/>
    <property type="project" value="UniProtKB-SubCell"/>
</dbReference>
<keyword evidence="11" id="KW-1185">Reference proteome</keyword>
<dbReference type="PANTHER" id="PTHR21212:SF0">
    <property type="entry name" value="SEIPIN"/>
    <property type="match status" value="1"/>
</dbReference>
<keyword evidence="5 9" id="KW-1133">Transmembrane helix</keyword>
<organism evidence="10 11">
    <name type="scientific">Maylandia zebra</name>
    <name type="common">zebra mbuna</name>
    <dbReference type="NCBI Taxonomy" id="106582"/>
    <lineage>
        <taxon>Eukaryota</taxon>
        <taxon>Metazoa</taxon>
        <taxon>Chordata</taxon>
        <taxon>Craniata</taxon>
        <taxon>Vertebrata</taxon>
        <taxon>Euteleostomi</taxon>
        <taxon>Actinopterygii</taxon>
        <taxon>Neopterygii</taxon>
        <taxon>Teleostei</taxon>
        <taxon>Neoteleostei</taxon>
        <taxon>Acanthomorphata</taxon>
        <taxon>Ovalentaria</taxon>
        <taxon>Cichlomorphae</taxon>
        <taxon>Cichliformes</taxon>
        <taxon>Cichlidae</taxon>
        <taxon>African cichlids</taxon>
        <taxon>Pseudocrenilabrinae</taxon>
        <taxon>Haplochromini</taxon>
        <taxon>Maylandia</taxon>
        <taxon>Maylandia zebra complex</taxon>
    </lineage>
</organism>
<dbReference type="GO" id="GO:0006629">
    <property type="term" value="P:lipid metabolic process"/>
    <property type="evidence" value="ECO:0007669"/>
    <property type="project" value="UniProtKB-KW"/>
</dbReference>
<keyword evidence="3 9" id="KW-0812">Transmembrane</keyword>
<proteinExistence type="predicted"/>
<reference evidence="10 11" key="1">
    <citation type="journal article" date="2014" name="Nature">
        <title>The genomic substrate for adaptive radiation in African cichlid fish.</title>
        <authorList>
            <person name="Brawand D."/>
            <person name="Wagner C.E."/>
            <person name="Li Y.I."/>
            <person name="Malinsky M."/>
            <person name="Keller I."/>
            <person name="Fan S."/>
            <person name="Simakov O."/>
            <person name="Ng A.Y."/>
            <person name="Lim Z.W."/>
            <person name="Bezault E."/>
            <person name="Turner-Maier J."/>
            <person name="Johnson J."/>
            <person name="Alcazar R."/>
            <person name="Noh H.J."/>
            <person name="Russell P."/>
            <person name="Aken B."/>
            <person name="Alfoldi J."/>
            <person name="Amemiya C."/>
            <person name="Azzouzi N."/>
            <person name="Baroiller J.F."/>
            <person name="Barloy-Hubler F."/>
            <person name="Berlin A."/>
            <person name="Bloomquist R."/>
            <person name="Carleton K.L."/>
            <person name="Conte M.A."/>
            <person name="D'Cotta H."/>
            <person name="Eshel O."/>
            <person name="Gaffney L."/>
            <person name="Galibert F."/>
            <person name="Gante H.F."/>
            <person name="Gnerre S."/>
            <person name="Greuter L."/>
            <person name="Guyon R."/>
            <person name="Haddad N.S."/>
            <person name="Haerty W."/>
            <person name="Harris R.M."/>
            <person name="Hofmann H.A."/>
            <person name="Hourlier T."/>
            <person name="Hulata G."/>
            <person name="Jaffe D.B."/>
            <person name="Lara M."/>
            <person name="Lee A.P."/>
            <person name="MacCallum I."/>
            <person name="Mwaiko S."/>
            <person name="Nikaido M."/>
            <person name="Nishihara H."/>
            <person name="Ozouf-Costaz C."/>
            <person name="Penman D.J."/>
            <person name="Przybylski D."/>
            <person name="Rakotomanga M."/>
            <person name="Renn S.C.P."/>
            <person name="Ribeiro F.J."/>
            <person name="Ron M."/>
            <person name="Salzburger W."/>
            <person name="Sanchez-Pulido L."/>
            <person name="Santos M.E."/>
            <person name="Searle S."/>
            <person name="Sharpe T."/>
            <person name="Swofford R."/>
            <person name="Tan F.J."/>
            <person name="Williams L."/>
            <person name="Young S."/>
            <person name="Yin S."/>
            <person name="Okada N."/>
            <person name="Kocher T.D."/>
            <person name="Miska E.A."/>
            <person name="Lander E.S."/>
            <person name="Venkatesh B."/>
            <person name="Fernald R.D."/>
            <person name="Meyer A."/>
            <person name="Ponting C.P."/>
            <person name="Streelman J.T."/>
            <person name="Lindblad-Toh K."/>
            <person name="Seehausen O."/>
            <person name="Di Palma F."/>
        </authorList>
    </citation>
    <scope>NUCLEOTIDE SEQUENCE</scope>
</reference>
<feature type="transmembrane region" description="Helical" evidence="9">
    <location>
        <begin position="252"/>
        <end position="283"/>
    </location>
</feature>
<dbReference type="Proteomes" id="UP000265160">
    <property type="component" value="LG2"/>
</dbReference>
<dbReference type="Ensembl" id="ENSMZET00005006460.1">
    <property type="protein sequence ID" value="ENSMZEP00005006171.1"/>
    <property type="gene ID" value="ENSMZEG00005004808.1"/>
</dbReference>
<dbReference type="RefSeq" id="XP_004545634.1">
    <property type="nucleotide sequence ID" value="XM_004545577.2"/>
</dbReference>
<dbReference type="GeneTree" id="ENSGT00390000011639"/>
<reference evidence="10" key="3">
    <citation type="submission" date="2025-09" db="UniProtKB">
        <authorList>
            <consortium name="Ensembl"/>
        </authorList>
    </citation>
    <scope>IDENTIFICATION</scope>
</reference>
<dbReference type="STRING" id="106582.ENSMZEP00005006171"/>
<evidence type="ECO:0000256" key="1">
    <source>
        <dbReference type="ARBA" id="ARBA00004477"/>
    </source>
</evidence>
<keyword evidence="4" id="KW-0256">Endoplasmic reticulum</keyword>
<evidence type="ECO:0000256" key="6">
    <source>
        <dbReference type="ARBA" id="ARBA00023098"/>
    </source>
</evidence>
<dbReference type="Pfam" id="PF06775">
    <property type="entry name" value="Seipin"/>
    <property type="match status" value="1"/>
</dbReference>
<dbReference type="KEGG" id="mze:101464193"/>
<dbReference type="AlphaFoldDB" id="A0A3P9B8P2"/>
<sequence>MERQSNLHSQDDAEPSVLIGWALVKLQYAVFVAMSRARQRLVQLSIVFSFVFLLLWIAAFLYGTFYYSYMPQATFSAPVNYYYRTDCESPASFLCSYPMANISLIRNKKHALTFGQPYRMSLQLEMPDSPTNRELGMFMIKTTCFSQDGEQVASSARSGKHQLSASSSRFSILRYRSDLLRTLGTLLFLPAFLTGAAEQKQVLEVELFSDFTDNPYAPSVTAVIEIMSRKVQIYSSDLYIHAHFTGIRYLLYYFPIISAIVGVSSNFIFLSFIFIFSYMRLLFQVKPQRFRMNWTEENNQQGEERAVPAGTAEMLGPFHQNPTDVRQEEPHFHVGNGTEQQNRDTIGQGEINETEAA</sequence>
<keyword evidence="7 9" id="KW-0472">Membrane</keyword>
<feature type="transmembrane region" description="Helical" evidence="9">
    <location>
        <begin position="46"/>
        <end position="69"/>
    </location>
</feature>
<evidence type="ECO:0000256" key="7">
    <source>
        <dbReference type="ARBA" id="ARBA00023136"/>
    </source>
</evidence>
<evidence type="ECO:0000256" key="2">
    <source>
        <dbReference type="ARBA" id="ARBA00022064"/>
    </source>
</evidence>
<name>A0A3P9B8P2_9CICH</name>
<keyword evidence="6" id="KW-0443">Lipid metabolism</keyword>
<protein>
    <recommendedName>
        <fullName evidence="2">Seipin</fullName>
    </recommendedName>
</protein>